<dbReference type="FunFam" id="3.30.420.10:FF:000076">
    <property type="entry name" value="RBR-type E3 ubiquitin transferase"/>
    <property type="match status" value="1"/>
</dbReference>
<dbReference type="SUPFAM" id="SSF53098">
    <property type="entry name" value="Ribonuclease H-like"/>
    <property type="match status" value="1"/>
</dbReference>
<accession>A0A9Q1QTF7</accession>
<feature type="domain" description="RNase H type-1" evidence="1">
    <location>
        <begin position="221"/>
        <end position="352"/>
    </location>
</feature>
<name>A0A9Q1QTF7_9CARY</name>
<evidence type="ECO:0000259" key="1">
    <source>
        <dbReference type="PROSITE" id="PS50879"/>
    </source>
</evidence>
<dbReference type="InterPro" id="IPR037056">
    <property type="entry name" value="RNase_H1_N_sf"/>
</dbReference>
<dbReference type="CDD" id="cd09279">
    <property type="entry name" value="RNase_HI_like"/>
    <property type="match status" value="1"/>
</dbReference>
<dbReference type="Pfam" id="PF13456">
    <property type="entry name" value="RVT_3"/>
    <property type="match status" value="1"/>
</dbReference>
<proteinExistence type="predicted"/>
<dbReference type="InterPro" id="IPR036397">
    <property type="entry name" value="RNaseH_sf"/>
</dbReference>
<protein>
    <recommendedName>
        <fullName evidence="1">RNase H type-1 domain-containing protein</fullName>
    </recommendedName>
</protein>
<organism evidence="2 3">
    <name type="scientific">Carnegiea gigantea</name>
    <dbReference type="NCBI Taxonomy" id="171969"/>
    <lineage>
        <taxon>Eukaryota</taxon>
        <taxon>Viridiplantae</taxon>
        <taxon>Streptophyta</taxon>
        <taxon>Embryophyta</taxon>
        <taxon>Tracheophyta</taxon>
        <taxon>Spermatophyta</taxon>
        <taxon>Magnoliopsida</taxon>
        <taxon>eudicotyledons</taxon>
        <taxon>Gunneridae</taxon>
        <taxon>Pentapetalae</taxon>
        <taxon>Caryophyllales</taxon>
        <taxon>Cactineae</taxon>
        <taxon>Cactaceae</taxon>
        <taxon>Cactoideae</taxon>
        <taxon>Echinocereeae</taxon>
        <taxon>Carnegiea</taxon>
    </lineage>
</organism>
<dbReference type="Gene3D" id="3.40.970.10">
    <property type="entry name" value="Ribonuclease H1, N-terminal domain"/>
    <property type="match status" value="1"/>
</dbReference>
<dbReference type="Proteomes" id="UP001153076">
    <property type="component" value="Unassembled WGS sequence"/>
</dbReference>
<comment type="caution">
    <text evidence="2">The sequence shown here is derived from an EMBL/GenBank/DDBJ whole genome shotgun (WGS) entry which is preliminary data.</text>
</comment>
<dbReference type="OrthoDB" id="2016287at2759"/>
<evidence type="ECO:0000313" key="3">
    <source>
        <dbReference type="Proteomes" id="UP001153076"/>
    </source>
</evidence>
<dbReference type="AlphaFoldDB" id="A0A9Q1QTF7"/>
<dbReference type="InterPro" id="IPR002156">
    <property type="entry name" value="RNaseH_domain"/>
</dbReference>
<sequence length="369" mass="40430">MNSLFFQVSSYSASIILKSARSISGTSSLHGCSSILSWKRSINHPGIKTLDLGSFVSSRFAVFRCYCAKRRSSPKRKLTSKPKMEDDKDAFFVVRKGDIVGVYKTLSECQAQVSSSICDPPVSVFKGHSLPKVAEEYLISRGLQNALYMIKASDLKDDIFGTLVPCPFQEPSSKDEMSSMDSSQKRPHDMLRLGNVDTVGSVSASDNPLDKLPKLDNTSSDGRSCIIEFDGASKGNPGQAGAGVVLRAVDGNIICKIRQGLGISSNNVAEYRAAILGLKKALEMGYVDILVQGDSKLVCMQIQGLWKVRHPTMFGLCSEAKKLKEKFSSFQIRHVLRDLNSDADAEANLATCLPGDKKIFSHFEKFYLL</sequence>
<dbReference type="EMBL" id="JAKOGI010000008">
    <property type="protein sequence ID" value="KAJ8451680.1"/>
    <property type="molecule type" value="Genomic_DNA"/>
</dbReference>
<reference evidence="2" key="1">
    <citation type="submission" date="2022-04" db="EMBL/GenBank/DDBJ databases">
        <title>Carnegiea gigantea Genome sequencing and assembly v2.</title>
        <authorList>
            <person name="Copetti D."/>
            <person name="Sanderson M.J."/>
            <person name="Burquez A."/>
            <person name="Wojciechowski M.F."/>
        </authorList>
    </citation>
    <scope>NUCLEOTIDE SEQUENCE</scope>
    <source>
        <strain evidence="2">SGP5-SGP5p</strain>
        <tissue evidence="2">Aerial part</tissue>
    </source>
</reference>
<dbReference type="GO" id="GO:0004523">
    <property type="term" value="F:RNA-DNA hybrid ribonuclease activity"/>
    <property type="evidence" value="ECO:0007669"/>
    <property type="project" value="InterPro"/>
</dbReference>
<keyword evidence="3" id="KW-1185">Reference proteome</keyword>
<dbReference type="PROSITE" id="PS50879">
    <property type="entry name" value="RNASE_H_1"/>
    <property type="match status" value="1"/>
</dbReference>
<dbReference type="PANTHER" id="PTHR46387:SF2">
    <property type="entry name" value="RIBONUCLEASE HI"/>
    <property type="match status" value="1"/>
</dbReference>
<evidence type="ECO:0000313" key="2">
    <source>
        <dbReference type="EMBL" id="KAJ8451680.1"/>
    </source>
</evidence>
<dbReference type="PANTHER" id="PTHR46387">
    <property type="entry name" value="POLYNUCLEOTIDYL TRANSFERASE, RIBONUCLEASE H-LIKE SUPERFAMILY PROTEIN"/>
    <property type="match status" value="1"/>
</dbReference>
<dbReference type="Gene3D" id="3.30.420.10">
    <property type="entry name" value="Ribonuclease H-like superfamily/Ribonuclease H"/>
    <property type="match status" value="1"/>
</dbReference>
<dbReference type="InterPro" id="IPR012337">
    <property type="entry name" value="RNaseH-like_sf"/>
</dbReference>
<gene>
    <name evidence="2" type="ORF">Cgig2_018314</name>
</gene>
<dbReference type="GO" id="GO:0003676">
    <property type="term" value="F:nucleic acid binding"/>
    <property type="evidence" value="ECO:0007669"/>
    <property type="project" value="InterPro"/>
</dbReference>